<evidence type="ECO:0000256" key="1">
    <source>
        <dbReference type="ARBA" id="ARBA00004651"/>
    </source>
</evidence>
<sequence length="501" mass="56936">MSSTKISFNEEEPQVRTMSPQRYDTSSCIDSDDDMSAAGGYAATDNSKEMISLENFKGILHKHAMDSSCHDQLGSNTNHTGTTSKRISSKILSLVGNPSTFKRTAGERREKRKQMTYEPTHRWWEPPIWAWLPQCNREILVILFVYNVFVTTMARYSKMCGDPEHHDPGHIFCSDEWILMEDKALVGFAVGMFLLLAFRANQAYDRWWEGRKVWGRTREVCRDFSRLVCNHVDCHTASDKADRRRAINFLTAFACALKLHLRDERHIVLDLTLQGTTVGDRLKGLSLQDIANIQQADHMPNFCMDIISDYLAKQTKAGKLSDYQLGTLNETVMAVLSDKLGSCERIRNTPIPLSYVLQLRFFLILWLALYPLHVVAFYGWYTILLASLVSYAVLGIESMASEIENPFGYDRNDLDLDKFCQGICKDTQDILDRHESQDRHLLFDRKHIDLLNKSQQFHAPTAAEAAYMQGETNNRGGVQVFDADAPGDDSLPSSTSTTNSK</sequence>
<name>A0A9N8E5Z9_9STRA</name>
<gene>
    <name evidence="10" type="ORF">SEMRO_697_G189060.1</name>
</gene>
<feature type="region of interest" description="Disordered" evidence="8">
    <location>
        <begin position="476"/>
        <end position="501"/>
    </location>
</feature>
<organism evidence="10 11">
    <name type="scientific">Seminavis robusta</name>
    <dbReference type="NCBI Taxonomy" id="568900"/>
    <lineage>
        <taxon>Eukaryota</taxon>
        <taxon>Sar</taxon>
        <taxon>Stramenopiles</taxon>
        <taxon>Ochrophyta</taxon>
        <taxon>Bacillariophyta</taxon>
        <taxon>Bacillariophyceae</taxon>
        <taxon>Bacillariophycidae</taxon>
        <taxon>Naviculales</taxon>
        <taxon>Naviculaceae</taxon>
        <taxon>Seminavis</taxon>
    </lineage>
</organism>
<evidence type="ECO:0000256" key="2">
    <source>
        <dbReference type="ARBA" id="ARBA00022448"/>
    </source>
</evidence>
<evidence type="ECO:0000256" key="3">
    <source>
        <dbReference type="ARBA" id="ARBA00022475"/>
    </source>
</evidence>
<keyword evidence="6" id="KW-0406">Ion transport</keyword>
<feature type="transmembrane region" description="Helical" evidence="9">
    <location>
        <begin position="139"/>
        <end position="157"/>
    </location>
</feature>
<evidence type="ECO:0000256" key="7">
    <source>
        <dbReference type="ARBA" id="ARBA00023136"/>
    </source>
</evidence>
<feature type="compositionally biased region" description="Polar residues" evidence="8">
    <location>
        <begin position="491"/>
        <end position="501"/>
    </location>
</feature>
<keyword evidence="7 9" id="KW-0472">Membrane</keyword>
<evidence type="ECO:0000256" key="6">
    <source>
        <dbReference type="ARBA" id="ARBA00023065"/>
    </source>
</evidence>
<dbReference type="OrthoDB" id="48050at2759"/>
<dbReference type="Pfam" id="PF25539">
    <property type="entry name" value="Bestrophin_2"/>
    <property type="match status" value="1"/>
</dbReference>
<evidence type="ECO:0000256" key="4">
    <source>
        <dbReference type="ARBA" id="ARBA00022692"/>
    </source>
</evidence>
<proteinExistence type="predicted"/>
<dbReference type="PANTHER" id="PTHR33281">
    <property type="entry name" value="UPF0187 PROTEIN YNEE"/>
    <property type="match status" value="1"/>
</dbReference>
<feature type="transmembrane region" description="Helical" evidence="9">
    <location>
        <begin position="177"/>
        <end position="198"/>
    </location>
</feature>
<accession>A0A9N8E5Z9</accession>
<feature type="compositionally biased region" description="Polar residues" evidence="8">
    <location>
        <begin position="16"/>
        <end position="29"/>
    </location>
</feature>
<protein>
    <submittedName>
        <fullName evidence="10">UPF0187 protein YneE</fullName>
    </submittedName>
</protein>
<evidence type="ECO:0000256" key="8">
    <source>
        <dbReference type="SAM" id="MobiDB-lite"/>
    </source>
</evidence>
<keyword evidence="5 9" id="KW-1133">Transmembrane helix</keyword>
<keyword evidence="11" id="KW-1185">Reference proteome</keyword>
<comment type="caution">
    <text evidence="10">The sequence shown here is derived from an EMBL/GenBank/DDBJ whole genome shotgun (WGS) entry which is preliminary data.</text>
</comment>
<dbReference type="EMBL" id="CAICTM010000696">
    <property type="protein sequence ID" value="CAB9515162.1"/>
    <property type="molecule type" value="Genomic_DNA"/>
</dbReference>
<dbReference type="GO" id="GO:0005254">
    <property type="term" value="F:chloride channel activity"/>
    <property type="evidence" value="ECO:0007669"/>
    <property type="project" value="InterPro"/>
</dbReference>
<comment type="subcellular location">
    <subcellularLocation>
        <location evidence="1">Cell membrane</location>
        <topology evidence="1">Multi-pass membrane protein</topology>
    </subcellularLocation>
</comment>
<evidence type="ECO:0000256" key="5">
    <source>
        <dbReference type="ARBA" id="ARBA00022989"/>
    </source>
</evidence>
<keyword evidence="3" id="KW-1003">Cell membrane</keyword>
<evidence type="ECO:0000313" key="10">
    <source>
        <dbReference type="EMBL" id="CAB9515162.1"/>
    </source>
</evidence>
<dbReference type="GO" id="GO:0005886">
    <property type="term" value="C:plasma membrane"/>
    <property type="evidence" value="ECO:0007669"/>
    <property type="project" value="UniProtKB-SubCell"/>
</dbReference>
<dbReference type="PANTHER" id="PTHR33281:SF19">
    <property type="entry name" value="VOLTAGE-DEPENDENT ANION CHANNEL-FORMING PROTEIN YNEE"/>
    <property type="match status" value="1"/>
</dbReference>
<evidence type="ECO:0000313" key="11">
    <source>
        <dbReference type="Proteomes" id="UP001153069"/>
    </source>
</evidence>
<feature type="region of interest" description="Disordered" evidence="8">
    <location>
        <begin position="1"/>
        <end position="41"/>
    </location>
</feature>
<dbReference type="Proteomes" id="UP001153069">
    <property type="component" value="Unassembled WGS sequence"/>
</dbReference>
<reference evidence="10" key="1">
    <citation type="submission" date="2020-06" db="EMBL/GenBank/DDBJ databases">
        <authorList>
            <consortium name="Plant Systems Biology data submission"/>
        </authorList>
    </citation>
    <scope>NUCLEOTIDE SEQUENCE</scope>
    <source>
        <strain evidence="10">D6</strain>
    </source>
</reference>
<dbReference type="InterPro" id="IPR044669">
    <property type="entry name" value="YneE/VCCN1/2-like"/>
</dbReference>
<keyword evidence="4 9" id="KW-0812">Transmembrane</keyword>
<evidence type="ECO:0000256" key="9">
    <source>
        <dbReference type="SAM" id="Phobius"/>
    </source>
</evidence>
<dbReference type="AlphaFoldDB" id="A0A9N8E5Z9"/>
<keyword evidence="2" id="KW-0813">Transport</keyword>